<gene>
    <name evidence="1" type="ORF">EEDITHA_LOCUS18564</name>
</gene>
<sequence>MAIMRQELALNNDNWGVIESAAPILKLFYDITVETSAEKNVSLAEVIRLCGIMKNHAVATLKRKVGKGIQKTIMTLPSTSEPLTSTSTTMTSIWDQFHKEVAKLTPTIPLAAGIVELDKYLQEPLLQRCNDPLRW</sequence>
<name>A0AAU9UXB0_EUPED</name>
<dbReference type="Proteomes" id="UP001153954">
    <property type="component" value="Unassembled WGS sequence"/>
</dbReference>
<accession>A0AAU9UXB0</accession>
<evidence type="ECO:0000313" key="1">
    <source>
        <dbReference type="EMBL" id="CAH2104140.1"/>
    </source>
</evidence>
<proteinExistence type="predicted"/>
<protein>
    <submittedName>
        <fullName evidence="1">Uncharacterized protein</fullName>
    </submittedName>
</protein>
<dbReference type="AlphaFoldDB" id="A0AAU9UXB0"/>
<evidence type="ECO:0000313" key="2">
    <source>
        <dbReference type="Proteomes" id="UP001153954"/>
    </source>
</evidence>
<organism evidence="1 2">
    <name type="scientific">Euphydryas editha</name>
    <name type="common">Edith's checkerspot</name>
    <dbReference type="NCBI Taxonomy" id="104508"/>
    <lineage>
        <taxon>Eukaryota</taxon>
        <taxon>Metazoa</taxon>
        <taxon>Ecdysozoa</taxon>
        <taxon>Arthropoda</taxon>
        <taxon>Hexapoda</taxon>
        <taxon>Insecta</taxon>
        <taxon>Pterygota</taxon>
        <taxon>Neoptera</taxon>
        <taxon>Endopterygota</taxon>
        <taxon>Lepidoptera</taxon>
        <taxon>Glossata</taxon>
        <taxon>Ditrysia</taxon>
        <taxon>Papilionoidea</taxon>
        <taxon>Nymphalidae</taxon>
        <taxon>Nymphalinae</taxon>
        <taxon>Euphydryas</taxon>
    </lineage>
</organism>
<keyword evidence="2" id="KW-1185">Reference proteome</keyword>
<reference evidence="1" key="1">
    <citation type="submission" date="2022-03" db="EMBL/GenBank/DDBJ databases">
        <authorList>
            <person name="Tunstrom K."/>
        </authorList>
    </citation>
    <scope>NUCLEOTIDE SEQUENCE</scope>
</reference>
<dbReference type="EMBL" id="CAKOGL010000027">
    <property type="protein sequence ID" value="CAH2104140.1"/>
    <property type="molecule type" value="Genomic_DNA"/>
</dbReference>
<comment type="caution">
    <text evidence="1">The sequence shown here is derived from an EMBL/GenBank/DDBJ whole genome shotgun (WGS) entry which is preliminary data.</text>
</comment>